<feature type="compositionally biased region" description="Low complexity" evidence="1">
    <location>
        <begin position="1"/>
        <end position="16"/>
    </location>
</feature>
<dbReference type="Proteomes" id="UP000632454">
    <property type="component" value="Unassembled WGS sequence"/>
</dbReference>
<dbReference type="Pfam" id="PF00723">
    <property type="entry name" value="Glyco_hydro_15"/>
    <property type="match status" value="1"/>
</dbReference>
<dbReference type="InterPro" id="IPR011613">
    <property type="entry name" value="GH15-like"/>
</dbReference>
<evidence type="ECO:0000259" key="2">
    <source>
        <dbReference type="Pfam" id="PF00723"/>
    </source>
</evidence>
<dbReference type="SUPFAM" id="SSF48208">
    <property type="entry name" value="Six-hairpin glycosidases"/>
    <property type="match status" value="1"/>
</dbReference>
<dbReference type="Gene3D" id="1.50.10.10">
    <property type="match status" value="1"/>
</dbReference>
<name>A0ABQ1V7M3_9NOCA</name>
<organism evidence="4 5">
    <name type="scientific">Williamsia phyllosphaerae</name>
    <dbReference type="NCBI Taxonomy" id="885042"/>
    <lineage>
        <taxon>Bacteria</taxon>
        <taxon>Bacillati</taxon>
        <taxon>Actinomycetota</taxon>
        <taxon>Actinomycetes</taxon>
        <taxon>Mycobacteriales</taxon>
        <taxon>Nocardiaceae</taxon>
        <taxon>Williamsia</taxon>
    </lineage>
</organism>
<evidence type="ECO:0000313" key="5">
    <source>
        <dbReference type="Proteomes" id="UP000632454"/>
    </source>
</evidence>
<evidence type="ECO:0000313" key="4">
    <source>
        <dbReference type="EMBL" id="GGF42906.1"/>
    </source>
</evidence>
<protein>
    <submittedName>
        <fullName evidence="4">Glucoamylase</fullName>
    </submittedName>
</protein>
<feature type="region of interest" description="Disordered" evidence="1">
    <location>
        <begin position="1"/>
        <end position="20"/>
    </location>
</feature>
<proteinExistence type="predicted"/>
<dbReference type="InterPro" id="IPR008928">
    <property type="entry name" value="6-hairpin_glycosidase_sf"/>
</dbReference>
<feature type="domain" description="GH15-like" evidence="2">
    <location>
        <begin position="244"/>
        <end position="610"/>
    </location>
</feature>
<dbReference type="PANTHER" id="PTHR31616:SF0">
    <property type="entry name" value="GLUCAN 1,4-ALPHA-GLUCOSIDASE"/>
    <property type="match status" value="1"/>
</dbReference>
<comment type="caution">
    <text evidence="4">The sequence shown here is derived from an EMBL/GenBank/DDBJ whole genome shotgun (WGS) entry which is preliminary data.</text>
</comment>
<dbReference type="InterPro" id="IPR012341">
    <property type="entry name" value="6hp_glycosidase-like_sf"/>
</dbReference>
<evidence type="ECO:0000256" key="1">
    <source>
        <dbReference type="SAM" id="MobiDB-lite"/>
    </source>
</evidence>
<keyword evidence="5" id="KW-1185">Reference proteome</keyword>
<gene>
    <name evidence="4" type="ORF">GCM10007298_43250</name>
</gene>
<dbReference type="EMBL" id="BMCS01000003">
    <property type="protein sequence ID" value="GGF42906.1"/>
    <property type="molecule type" value="Genomic_DNA"/>
</dbReference>
<dbReference type="InterPro" id="IPR045582">
    <property type="entry name" value="Trehalase-like_N"/>
</dbReference>
<sequence>MGSVTRNDATTTPTTDDSTDGYLPIADHGVIGDLRTAALVGMNGRIDWFCCPRFDSPSVFGALLDSGKGGSWDVAMVDGLVSTKQFYLPDSNVLVTRFMSEDGVAEVQDLMPLTTPKDPDHRTRIVRRIECVRGRVTMSTRLDPQFDYGRAERTVEADGDRRVTLSGGDLTLHLAADVPLEVADDDTVTATVQLGVGETATFSLGVDEIPDDEVDSDASGHIVHATVRFWQSWLAQSNYKGRWREMVHRSALALKLMTHEPTGAIVASVTTALPEEIGGERNWDYRYVWIRDAAFSLYGLLRLGFNDEAAAFMSWLTDRFSDGGDEDGRPLRLMYTIDGETPPDEHSLEHWEGYRGSKPVNVGNGATNQLQLDIYGELIDSVYLFNKYGAGISYNSWNQLCEVMSWLVDNWDQSDESIWEVRSESQNFVYSRLMCWVAFERMIRMSRQRGLPGDVGTWMATRDEIFHQIMDKGWSDKREAFTQTFESDHLDASLLLIPAVKLLSPTDPRFLSTLDAIEGQLVSDSLVFRYDSSDHDDGLSGTEGTFSLCSFWYVEALTRVGRRADARLALEKMFTHANHLGLYAEQVGLTGEQLGNFPQAFTHLALISAAFNLDRELGA</sequence>
<evidence type="ECO:0000259" key="3">
    <source>
        <dbReference type="Pfam" id="PF19291"/>
    </source>
</evidence>
<dbReference type="PANTHER" id="PTHR31616">
    <property type="entry name" value="TREHALASE"/>
    <property type="match status" value="1"/>
</dbReference>
<dbReference type="RefSeq" id="WP_188492807.1">
    <property type="nucleotide sequence ID" value="NZ_BMCS01000003.1"/>
</dbReference>
<accession>A0ABQ1V7M3</accession>
<reference evidence="5" key="1">
    <citation type="journal article" date="2019" name="Int. J. Syst. Evol. Microbiol.">
        <title>The Global Catalogue of Microorganisms (GCM) 10K type strain sequencing project: providing services to taxonomists for standard genome sequencing and annotation.</title>
        <authorList>
            <consortium name="The Broad Institute Genomics Platform"/>
            <consortium name="The Broad Institute Genome Sequencing Center for Infectious Disease"/>
            <person name="Wu L."/>
            <person name="Ma J."/>
        </authorList>
    </citation>
    <scope>NUCLEOTIDE SEQUENCE [LARGE SCALE GENOMIC DNA]</scope>
    <source>
        <strain evidence="5">CCM 7855</strain>
    </source>
</reference>
<dbReference type="Pfam" id="PF19291">
    <property type="entry name" value="TREH_N"/>
    <property type="match status" value="1"/>
</dbReference>
<feature type="domain" description="Trehalase-like N-terminal" evidence="3">
    <location>
        <begin position="24"/>
        <end position="192"/>
    </location>
</feature>